<accession>A0A3M6UCE1</accession>
<dbReference type="OMA" id="CHATTNT"/>
<protein>
    <recommendedName>
        <fullName evidence="3">Apple domain-containing protein</fullName>
    </recommendedName>
</protein>
<dbReference type="Pfam" id="PF00024">
    <property type="entry name" value="PAN_1"/>
    <property type="match status" value="1"/>
</dbReference>
<evidence type="ECO:0000256" key="1">
    <source>
        <dbReference type="SAM" id="MobiDB-lite"/>
    </source>
</evidence>
<organism evidence="4 5">
    <name type="scientific">Pocillopora damicornis</name>
    <name type="common">Cauliflower coral</name>
    <name type="synonym">Millepora damicornis</name>
    <dbReference type="NCBI Taxonomy" id="46731"/>
    <lineage>
        <taxon>Eukaryota</taxon>
        <taxon>Metazoa</taxon>
        <taxon>Cnidaria</taxon>
        <taxon>Anthozoa</taxon>
        <taxon>Hexacorallia</taxon>
        <taxon>Scleractinia</taxon>
        <taxon>Astrocoeniina</taxon>
        <taxon>Pocilloporidae</taxon>
        <taxon>Pocillopora</taxon>
    </lineage>
</organism>
<comment type="caution">
    <text evidence="4">The sequence shown here is derived from an EMBL/GenBank/DDBJ whole genome shotgun (WGS) entry which is preliminary data.</text>
</comment>
<dbReference type="EMBL" id="RCHS01001805">
    <property type="protein sequence ID" value="RMX51340.1"/>
    <property type="molecule type" value="Genomic_DNA"/>
</dbReference>
<proteinExistence type="predicted"/>
<evidence type="ECO:0000259" key="3">
    <source>
        <dbReference type="PROSITE" id="PS50948"/>
    </source>
</evidence>
<keyword evidence="2" id="KW-0732">Signal</keyword>
<dbReference type="STRING" id="46731.A0A3M6UCE1"/>
<evidence type="ECO:0000313" key="5">
    <source>
        <dbReference type="Proteomes" id="UP000275408"/>
    </source>
</evidence>
<feature type="region of interest" description="Disordered" evidence="1">
    <location>
        <begin position="247"/>
        <end position="273"/>
    </location>
</feature>
<feature type="chain" id="PRO_5018239242" description="Apple domain-containing protein" evidence="2">
    <location>
        <begin position="26"/>
        <end position="410"/>
    </location>
</feature>
<dbReference type="Gene3D" id="3.50.4.10">
    <property type="entry name" value="Hepatocyte Growth Factor"/>
    <property type="match status" value="1"/>
</dbReference>
<dbReference type="Proteomes" id="UP000275408">
    <property type="component" value="Unassembled WGS sequence"/>
</dbReference>
<feature type="signal peptide" evidence="2">
    <location>
        <begin position="1"/>
        <end position="25"/>
    </location>
</feature>
<dbReference type="PANTHER" id="PTHR31535">
    <property type="match status" value="1"/>
</dbReference>
<gene>
    <name evidence="4" type="ORF">pdam_00020060</name>
</gene>
<evidence type="ECO:0000313" key="4">
    <source>
        <dbReference type="EMBL" id="RMX51340.1"/>
    </source>
</evidence>
<feature type="domain" description="Apple" evidence="3">
    <location>
        <begin position="32"/>
        <end position="113"/>
    </location>
</feature>
<reference evidence="4 5" key="1">
    <citation type="journal article" date="2018" name="Sci. Rep.">
        <title>Comparative analysis of the Pocillopora damicornis genome highlights role of immune system in coral evolution.</title>
        <authorList>
            <person name="Cunning R."/>
            <person name="Bay R.A."/>
            <person name="Gillette P."/>
            <person name="Baker A.C."/>
            <person name="Traylor-Knowles N."/>
        </authorList>
    </citation>
    <scope>NUCLEOTIDE SEQUENCE [LARGE SCALE GENOMIC DNA]</scope>
    <source>
        <strain evidence="4">RSMAS</strain>
        <tissue evidence="4">Whole animal</tissue>
    </source>
</reference>
<dbReference type="SUPFAM" id="SSF57414">
    <property type="entry name" value="Hairpin loop containing domain-like"/>
    <property type="match status" value="1"/>
</dbReference>
<sequence length="410" mass="42090">MSQKGARMCVAFLVFLCFIPIFVDSSSSVQGFTETHFEGFANHYLRGHIAQTHQVSTSLDCAFYCMTDSRCQSYNYHMEGKTNHTCDINSKNKTVDPVALVNKAGFIYFQPYEPRSRRGPVQDFTANFTNLGASGRLGPSSIGDLYRGQGHDGRVTLVAGIQHWRLPCTTQYKIEAVGATGGYDSVNSGKYRGLGARMIGTFQLTTDDTLKILVGQEGGINIYTSSGGGGGSFVVRSDNTPLIIAGGGGGRESPQSSRTQCHATTNTSGNPGYSSSVVWSGGSNGNGANTADHVNSGGGGGGFLTSGRSSVNFGGSYGNGGEGGKGFLQGGEGGRALRNNAHGGFGGGGGAYGDGGGAGGGGGYSGGASGDNVVDSCGGGGGSYNSGDEQSNDCCFNDKGHGFVFVTWSC</sequence>
<dbReference type="PANTHER" id="PTHR31535:SF3">
    <property type="entry name" value="REGULATORY PROTEIN ZESTE"/>
    <property type="match status" value="1"/>
</dbReference>
<dbReference type="AlphaFoldDB" id="A0A3M6UCE1"/>
<evidence type="ECO:0000256" key="2">
    <source>
        <dbReference type="SAM" id="SignalP"/>
    </source>
</evidence>
<dbReference type="SMART" id="SM00473">
    <property type="entry name" value="PAN_AP"/>
    <property type="match status" value="1"/>
</dbReference>
<dbReference type="InterPro" id="IPR003609">
    <property type="entry name" value="Pan_app"/>
</dbReference>
<keyword evidence="5" id="KW-1185">Reference proteome</keyword>
<feature type="compositionally biased region" description="Polar residues" evidence="1">
    <location>
        <begin position="253"/>
        <end position="271"/>
    </location>
</feature>
<dbReference type="OrthoDB" id="5982253at2759"/>
<dbReference type="PROSITE" id="PS50948">
    <property type="entry name" value="PAN"/>
    <property type="match status" value="1"/>
</dbReference>
<name>A0A3M6UCE1_POCDA</name>